<evidence type="ECO:0000313" key="2">
    <source>
        <dbReference type="EMBL" id="RKN84326.1"/>
    </source>
</evidence>
<dbReference type="Proteomes" id="UP000282311">
    <property type="component" value="Unassembled WGS sequence"/>
</dbReference>
<dbReference type="AlphaFoldDB" id="A0A3B0CJZ2"/>
<evidence type="ECO:0000256" key="1">
    <source>
        <dbReference type="SAM" id="SignalP"/>
    </source>
</evidence>
<keyword evidence="3" id="KW-1185">Reference proteome</keyword>
<dbReference type="EMBL" id="RBAH01000009">
    <property type="protein sequence ID" value="RKN84326.1"/>
    <property type="molecule type" value="Genomic_DNA"/>
</dbReference>
<proteinExistence type="predicted"/>
<comment type="caution">
    <text evidence="2">The sequence shown here is derived from an EMBL/GenBank/DDBJ whole genome shotgun (WGS) entry which is preliminary data.</text>
</comment>
<feature type="signal peptide" evidence="1">
    <location>
        <begin position="1"/>
        <end position="21"/>
    </location>
</feature>
<name>A0A3B0CJZ2_9BACL</name>
<feature type="chain" id="PRO_5039213388" description="Lipoprotein" evidence="1">
    <location>
        <begin position="22"/>
        <end position="157"/>
    </location>
</feature>
<evidence type="ECO:0008006" key="4">
    <source>
        <dbReference type="Google" id="ProtNLM"/>
    </source>
</evidence>
<reference evidence="2 3" key="1">
    <citation type="journal article" date="2007" name="Int. J. Syst. Evol. Microbiol.">
        <title>Paenibacillus ginsengarvi sp. nov., isolated from soil from ginseng cultivation.</title>
        <authorList>
            <person name="Yoon M.H."/>
            <person name="Ten L.N."/>
            <person name="Im W.T."/>
        </authorList>
    </citation>
    <scope>NUCLEOTIDE SEQUENCE [LARGE SCALE GENOMIC DNA]</scope>
    <source>
        <strain evidence="2 3">KCTC 13059</strain>
    </source>
</reference>
<accession>A0A3B0CJZ2</accession>
<protein>
    <recommendedName>
        <fullName evidence="4">Lipoprotein</fullName>
    </recommendedName>
</protein>
<sequence>MFGSVALALAMFAVSACGKSAAQDEHGAHRTATGDIQEKTASIQTLPSFLDKQREEIRTAYRLAAQSAELLRSIPCYCGCGESAGHKSNENCFIQEIKSDGSVVWDDHGTRCGVCMQIAVTSYQLKEQGKSAKEIRQIIDATYKSGYAKPTPTPMPS</sequence>
<keyword evidence="1" id="KW-0732">Signal</keyword>
<organism evidence="2 3">
    <name type="scientific">Paenibacillus ginsengarvi</name>
    <dbReference type="NCBI Taxonomy" id="400777"/>
    <lineage>
        <taxon>Bacteria</taxon>
        <taxon>Bacillati</taxon>
        <taxon>Bacillota</taxon>
        <taxon>Bacilli</taxon>
        <taxon>Bacillales</taxon>
        <taxon>Paenibacillaceae</taxon>
        <taxon>Paenibacillus</taxon>
    </lineage>
</organism>
<dbReference type="InterPro" id="IPR025673">
    <property type="entry name" value="PCYCGC"/>
</dbReference>
<evidence type="ECO:0000313" key="3">
    <source>
        <dbReference type="Proteomes" id="UP000282311"/>
    </source>
</evidence>
<dbReference type="Pfam" id="PF13798">
    <property type="entry name" value="PCYCGC"/>
    <property type="match status" value="1"/>
</dbReference>
<dbReference type="OrthoDB" id="2654667at2"/>
<gene>
    <name evidence="2" type="ORF">D7M11_14740</name>
</gene>